<dbReference type="SMART" id="SM00984">
    <property type="entry name" value="UDPG_MGDP_dh_C"/>
    <property type="match status" value="1"/>
</dbReference>
<dbReference type="Gene3D" id="3.40.50.720">
    <property type="entry name" value="NAD(P)-binding Rossmann-like Domain"/>
    <property type="match status" value="2"/>
</dbReference>
<organism evidence="12 13">
    <name type="scientific">Candidatus Jorgensenbacteria bacterium CG11_big_fil_rev_8_21_14_0_20_38_23</name>
    <dbReference type="NCBI Taxonomy" id="1974594"/>
    <lineage>
        <taxon>Bacteria</taxon>
        <taxon>Candidatus Joergenseniibacteriota</taxon>
    </lineage>
</organism>
<evidence type="ECO:0000256" key="9">
    <source>
        <dbReference type="PIRSR" id="PIRSR500134-2"/>
    </source>
</evidence>
<dbReference type="InterPro" id="IPR028357">
    <property type="entry name" value="UDPglc_DH_bac"/>
</dbReference>
<dbReference type="SUPFAM" id="SSF52413">
    <property type="entry name" value="UDP-glucose/GDP-mannose dehydrogenase C-terminal domain"/>
    <property type="match status" value="1"/>
</dbReference>
<dbReference type="GO" id="GO:0006065">
    <property type="term" value="P:UDP-glucuronate biosynthetic process"/>
    <property type="evidence" value="ECO:0007669"/>
    <property type="project" value="UniProtKB-UniPathway"/>
</dbReference>
<dbReference type="InterPro" id="IPR036291">
    <property type="entry name" value="NAD(P)-bd_dom_sf"/>
</dbReference>
<evidence type="ECO:0000256" key="3">
    <source>
        <dbReference type="ARBA" id="ARBA00012954"/>
    </source>
</evidence>
<feature type="binding site" evidence="9">
    <location>
        <position position="331"/>
    </location>
    <ligand>
        <name>substrate</name>
    </ligand>
</feature>
<dbReference type="PIRSF" id="PIRSF000124">
    <property type="entry name" value="UDPglc_GDPman_dh"/>
    <property type="match status" value="1"/>
</dbReference>
<evidence type="ECO:0000256" key="8">
    <source>
        <dbReference type="PIRSR" id="PIRSR500134-1"/>
    </source>
</evidence>
<dbReference type="GO" id="GO:0003979">
    <property type="term" value="F:UDP-glucose 6-dehydrogenase activity"/>
    <property type="evidence" value="ECO:0007669"/>
    <property type="project" value="UniProtKB-EC"/>
</dbReference>
<feature type="binding site" evidence="10">
    <location>
        <position position="87"/>
    </location>
    <ligand>
        <name>NAD(+)</name>
        <dbReference type="ChEBI" id="CHEBI:57540"/>
    </ligand>
</feature>
<feature type="binding site" evidence="9">
    <location>
        <position position="214"/>
    </location>
    <ligand>
        <name>substrate</name>
    </ligand>
</feature>
<comment type="caution">
    <text evidence="12">The sequence shown here is derived from an EMBL/GenBank/DDBJ whole genome shotgun (WGS) entry which is preliminary data.</text>
</comment>
<dbReference type="PIRSF" id="PIRSF500134">
    <property type="entry name" value="UDPglc_DH_bac"/>
    <property type="match status" value="1"/>
</dbReference>
<dbReference type="Pfam" id="PF00984">
    <property type="entry name" value="UDPG_MGDP_dh"/>
    <property type="match status" value="1"/>
</dbReference>
<dbReference type="NCBIfam" id="TIGR03026">
    <property type="entry name" value="NDP-sugDHase"/>
    <property type="match status" value="1"/>
</dbReference>
<dbReference type="InterPro" id="IPR008927">
    <property type="entry name" value="6-PGluconate_DH-like_C_sf"/>
</dbReference>
<dbReference type="InterPro" id="IPR014027">
    <property type="entry name" value="UDP-Glc/GDP-Man_DH_C"/>
</dbReference>
<keyword evidence="5 7" id="KW-0520">NAD</keyword>
<accession>A0A2H0NF14</accession>
<feature type="binding site" evidence="9">
    <location>
        <begin position="260"/>
        <end position="264"/>
    </location>
    <ligand>
        <name>substrate</name>
    </ligand>
</feature>
<evidence type="ECO:0000256" key="1">
    <source>
        <dbReference type="ARBA" id="ARBA00004701"/>
    </source>
</evidence>
<gene>
    <name evidence="12" type="ORF">COV54_00875</name>
</gene>
<comment type="catalytic activity">
    <reaction evidence="6 7">
        <text>UDP-alpha-D-glucose + 2 NAD(+) + H2O = UDP-alpha-D-glucuronate + 2 NADH + 3 H(+)</text>
        <dbReference type="Rhea" id="RHEA:23596"/>
        <dbReference type="ChEBI" id="CHEBI:15377"/>
        <dbReference type="ChEBI" id="CHEBI:15378"/>
        <dbReference type="ChEBI" id="CHEBI:57540"/>
        <dbReference type="ChEBI" id="CHEBI:57945"/>
        <dbReference type="ChEBI" id="CHEBI:58052"/>
        <dbReference type="ChEBI" id="CHEBI:58885"/>
        <dbReference type="EC" id="1.1.1.22"/>
    </reaction>
</comment>
<feature type="domain" description="UDP-glucose/GDP-mannose dehydrogenase C-terminal" evidence="11">
    <location>
        <begin position="324"/>
        <end position="430"/>
    </location>
</feature>
<evidence type="ECO:0000259" key="11">
    <source>
        <dbReference type="SMART" id="SM00984"/>
    </source>
</evidence>
<evidence type="ECO:0000256" key="6">
    <source>
        <dbReference type="ARBA" id="ARBA00047473"/>
    </source>
</evidence>
<evidence type="ECO:0000313" key="13">
    <source>
        <dbReference type="Proteomes" id="UP000228867"/>
    </source>
</evidence>
<feature type="binding site" evidence="10">
    <location>
        <position position="125"/>
    </location>
    <ligand>
        <name>NAD(+)</name>
        <dbReference type="ChEBI" id="CHEBI:57540"/>
    </ligand>
</feature>
<evidence type="ECO:0000256" key="7">
    <source>
        <dbReference type="PIRNR" id="PIRNR000124"/>
    </source>
</evidence>
<dbReference type="Gene3D" id="1.20.5.100">
    <property type="entry name" value="Cytochrome c1, transmembrane anchor, C-terminal"/>
    <property type="match status" value="1"/>
</dbReference>
<dbReference type="Proteomes" id="UP000228867">
    <property type="component" value="Unassembled WGS sequence"/>
</dbReference>
<name>A0A2H0NF14_9BACT</name>
<dbReference type="PANTHER" id="PTHR43750">
    <property type="entry name" value="UDP-GLUCOSE 6-DEHYDROGENASE TUAD"/>
    <property type="match status" value="1"/>
</dbReference>
<proteinExistence type="inferred from homology"/>
<comment type="similarity">
    <text evidence="2 7">Belongs to the UDP-glucose/GDP-mannose dehydrogenase family.</text>
</comment>
<protein>
    <recommendedName>
        <fullName evidence="3 7">UDP-glucose 6-dehydrogenase</fullName>
        <ecNumber evidence="3 7">1.1.1.22</ecNumber>
    </recommendedName>
</protein>
<evidence type="ECO:0000313" key="12">
    <source>
        <dbReference type="EMBL" id="PIR07479.1"/>
    </source>
</evidence>
<dbReference type="InterPro" id="IPR001732">
    <property type="entry name" value="UDP-Glc/GDP-Man_DH_N"/>
</dbReference>
<evidence type="ECO:0000256" key="5">
    <source>
        <dbReference type="ARBA" id="ARBA00023027"/>
    </source>
</evidence>
<comment type="pathway">
    <text evidence="1">Nucleotide-sugar biosynthesis; UDP-alpha-D-glucuronate biosynthesis; UDP-alpha-D-glucuronate from UDP-alpha-D-glucose: step 1/1.</text>
</comment>
<dbReference type="PANTHER" id="PTHR43750:SF1">
    <property type="entry name" value="GDP-MANNOSE 6-DEHYDROGENASE"/>
    <property type="match status" value="1"/>
</dbReference>
<evidence type="ECO:0000256" key="2">
    <source>
        <dbReference type="ARBA" id="ARBA00006601"/>
    </source>
</evidence>
<dbReference type="UniPathway" id="UPA00038">
    <property type="reaction ID" value="UER00491"/>
</dbReference>
<evidence type="ECO:0000256" key="4">
    <source>
        <dbReference type="ARBA" id="ARBA00023002"/>
    </source>
</evidence>
<dbReference type="InterPro" id="IPR036220">
    <property type="entry name" value="UDP-Glc/GDP-Man_DH_C_sf"/>
</dbReference>
<dbReference type="SUPFAM" id="SSF48179">
    <property type="entry name" value="6-phosphogluconate dehydrogenase C-terminal domain-like"/>
    <property type="match status" value="1"/>
</dbReference>
<keyword evidence="4 7" id="KW-0560">Oxidoreductase</keyword>
<dbReference type="AlphaFoldDB" id="A0A2H0NF14"/>
<sequence>MGKFNLSVVGLGKLGVCTAACFVYKGYKVLGLDINKKTINLVNQSKAPVIEPRLQELLDKSRSNFRATTDSKKIIKNSDITFFIVPTPSKKDHSFSDECLKAALKPLAQDLKNKKAYHLFVIVSTVSPGTIEKKLIPLIEKYSAKKLNKDFGVCYNPEFIALGDVINGLLKPDMVLIGESDKRAGDKLEAIYKRVCENKPYIARMSIISAEIAKISLNVYVTMKITFANTLGRVCEKIEGAEIDKITAALGADKRVSPYFLKAGLSYAGPCFPRDNRAFYIFAKNCGVDALLSKATDYLNRFYVQYTTEKILKLVKNSKNKAVSILGLAYKVNTPEIEESVSIEIIRRLLLENKNIKISVYDPLAMENVRKIFGERIHYASSIDHCLSQSALWVIAQPHPEFKKIHHLHKKHLKKQKRITIIDFWRHLEPKKLHRKVRHLRTGHFHGEINGNRNRKS</sequence>
<dbReference type="Pfam" id="PF03720">
    <property type="entry name" value="UDPG_MGDP_dh_C"/>
    <property type="match status" value="1"/>
</dbReference>
<feature type="active site" description="Nucleophile" evidence="8">
    <location>
        <position position="271"/>
    </location>
</feature>
<dbReference type="SUPFAM" id="SSF51735">
    <property type="entry name" value="NAD(P)-binding Rossmann-fold domains"/>
    <property type="match status" value="1"/>
</dbReference>
<dbReference type="GO" id="GO:0000271">
    <property type="term" value="P:polysaccharide biosynthetic process"/>
    <property type="evidence" value="ECO:0007669"/>
    <property type="project" value="InterPro"/>
</dbReference>
<dbReference type="Pfam" id="PF03721">
    <property type="entry name" value="UDPG_MGDP_dh_N"/>
    <property type="match status" value="1"/>
</dbReference>
<dbReference type="GO" id="GO:0051287">
    <property type="term" value="F:NAD binding"/>
    <property type="evidence" value="ECO:0007669"/>
    <property type="project" value="InterPro"/>
</dbReference>
<dbReference type="EC" id="1.1.1.22" evidence="3 7"/>
<feature type="binding site" evidence="10">
    <location>
        <position position="33"/>
    </location>
    <ligand>
        <name>NAD(+)</name>
        <dbReference type="ChEBI" id="CHEBI:57540"/>
    </ligand>
</feature>
<dbReference type="InterPro" id="IPR014026">
    <property type="entry name" value="UDP-Glc/GDP-Man_DH_dimer"/>
</dbReference>
<evidence type="ECO:0000256" key="10">
    <source>
        <dbReference type="PIRSR" id="PIRSR500134-3"/>
    </source>
</evidence>
<dbReference type="InterPro" id="IPR017476">
    <property type="entry name" value="UDP-Glc/GDP-Man"/>
</dbReference>
<dbReference type="EMBL" id="PCWR01000020">
    <property type="protein sequence ID" value="PIR07479.1"/>
    <property type="molecule type" value="Genomic_DNA"/>
</dbReference>
<reference evidence="12 13" key="1">
    <citation type="submission" date="2017-09" db="EMBL/GenBank/DDBJ databases">
        <title>Depth-based differentiation of microbial function through sediment-hosted aquifers and enrichment of novel symbionts in the deep terrestrial subsurface.</title>
        <authorList>
            <person name="Probst A.J."/>
            <person name="Ladd B."/>
            <person name="Jarett J.K."/>
            <person name="Geller-Mcgrath D.E."/>
            <person name="Sieber C.M."/>
            <person name="Emerson J.B."/>
            <person name="Anantharaman K."/>
            <person name="Thomas B.C."/>
            <person name="Malmstrom R."/>
            <person name="Stieglmeier M."/>
            <person name="Klingl A."/>
            <person name="Woyke T."/>
            <person name="Ryan C.M."/>
            <person name="Banfield J.F."/>
        </authorList>
    </citation>
    <scope>NUCLEOTIDE SEQUENCE [LARGE SCALE GENOMIC DNA]</scope>
    <source>
        <strain evidence="12">CG11_big_fil_rev_8_21_14_0_20_38_23</strain>
    </source>
</reference>